<proteinExistence type="predicted"/>
<keyword evidence="5" id="KW-1185">Reference proteome</keyword>
<feature type="domain" description="FAD-binding PCMH-type" evidence="3">
    <location>
        <begin position="52"/>
        <end position="239"/>
    </location>
</feature>
<evidence type="ECO:0000256" key="2">
    <source>
        <dbReference type="ARBA" id="ARBA00022827"/>
    </source>
</evidence>
<dbReference type="InterPro" id="IPR016164">
    <property type="entry name" value="FAD-linked_Oxase-like_C"/>
</dbReference>
<dbReference type="PANTHER" id="PTHR11748:SF114">
    <property type="entry name" value="ARYL-ALCOHOL OXIDASE VANILLYL-ALCOHOL OXIDASE (AFU_ORTHOLOGUE AFUA_3G09500)-RELATED"/>
    <property type="match status" value="1"/>
</dbReference>
<reference evidence="4 5" key="1">
    <citation type="submission" date="2018-03" db="EMBL/GenBank/DDBJ databases">
        <title>Draft Genome Sequences of the Obligatory Marine Myxobacteria Enhygromyxa salina SWB005.</title>
        <authorList>
            <person name="Poehlein A."/>
            <person name="Moghaddam J.A."/>
            <person name="Harms H."/>
            <person name="Alanjari M."/>
            <person name="Koenig G.M."/>
            <person name="Daniel R."/>
            <person name="Schaeberle T.F."/>
        </authorList>
    </citation>
    <scope>NUCLEOTIDE SEQUENCE [LARGE SCALE GENOMIC DNA]</scope>
    <source>
        <strain evidence="4 5">SWB005</strain>
    </source>
</reference>
<keyword evidence="1" id="KW-0285">Flavoprotein</keyword>
<dbReference type="InterPro" id="IPR016166">
    <property type="entry name" value="FAD-bd_PCMH"/>
</dbReference>
<dbReference type="SUPFAM" id="SSF56176">
    <property type="entry name" value="FAD-binding/transporter-associated domain-like"/>
    <property type="match status" value="1"/>
</dbReference>
<sequence length="541" mass="59074">MSEGQVMKVMTPRTSDDAWLRACAGWTELLGPEQVLTDPDQRRAAQTATFATDQRVPVILRPATRAEVQGCLRVATACGVALYPSSRGCNWGLGSRVPVEDRCGVLDLGRMNRIVDFCEDMGTLTIEPGVTFEQVVEFLDQQGSRYFFNITGSSPWSSPLANALERGDGVGPYGDRVAHTCGLEVVLPDGRVVHTGMSRFDRAATATLHRWGVGPSLDGLFAQSNLGVVTRMTFWLKPRPGVLQIARFRVDDPAGLAPLIDAMRQLRLEGTLGAGAGIWNDFRAFSARGLFPWEHQTPPLTREDLGALMPEGGAWFGLTTLYSAHIKQAEGNAARLHEVLGPVTDTLAVAFQTQGSEEIRDLLLEGSPSTLAPFGDVSTAFAMMSGRPSVASQRSMYWRKRDATPGFQSPERDRCGVIWACPLIPLHGPQVAEASRIVEQLISAHGFEPLFSWVVQHERVAYFIILLIYDRDVEGDDARAMACHDAILDACIARGWIPWRLGIHSMDALPEGRGDTDALVRELKQLLDPSGVLAPGRYIGG</sequence>
<dbReference type="AlphaFoldDB" id="A0A2S9XYE9"/>
<dbReference type="GO" id="GO:0004458">
    <property type="term" value="F:D-lactate dehydrogenase (cytochrome) activity"/>
    <property type="evidence" value="ECO:0007669"/>
    <property type="project" value="TreeGrafter"/>
</dbReference>
<dbReference type="Proteomes" id="UP000237968">
    <property type="component" value="Unassembled WGS sequence"/>
</dbReference>
<accession>A0A2S9XYE9</accession>
<gene>
    <name evidence="4" type="primary">pchF_1</name>
    <name evidence="4" type="ORF">ENSA5_31170</name>
</gene>
<dbReference type="SUPFAM" id="SSF55103">
    <property type="entry name" value="FAD-linked oxidases, C-terminal domain"/>
    <property type="match status" value="1"/>
</dbReference>
<dbReference type="GO" id="GO:0071949">
    <property type="term" value="F:FAD binding"/>
    <property type="evidence" value="ECO:0007669"/>
    <property type="project" value="InterPro"/>
</dbReference>
<dbReference type="InterPro" id="IPR016167">
    <property type="entry name" value="FAD-bd_PCMH_sub1"/>
</dbReference>
<organism evidence="4 5">
    <name type="scientific">Enhygromyxa salina</name>
    <dbReference type="NCBI Taxonomy" id="215803"/>
    <lineage>
        <taxon>Bacteria</taxon>
        <taxon>Pseudomonadati</taxon>
        <taxon>Myxococcota</taxon>
        <taxon>Polyangia</taxon>
        <taxon>Nannocystales</taxon>
        <taxon>Nannocystaceae</taxon>
        <taxon>Enhygromyxa</taxon>
    </lineage>
</organism>
<evidence type="ECO:0000259" key="3">
    <source>
        <dbReference type="PROSITE" id="PS51387"/>
    </source>
</evidence>
<dbReference type="OrthoDB" id="9811557at2"/>
<evidence type="ECO:0000313" key="5">
    <source>
        <dbReference type="Proteomes" id="UP000237968"/>
    </source>
</evidence>
<dbReference type="EMBL" id="PVNK01000148">
    <property type="protein sequence ID" value="PRP97884.1"/>
    <property type="molecule type" value="Genomic_DNA"/>
</dbReference>
<dbReference type="GO" id="GO:1903457">
    <property type="term" value="P:lactate catabolic process"/>
    <property type="evidence" value="ECO:0007669"/>
    <property type="project" value="TreeGrafter"/>
</dbReference>
<dbReference type="InterPro" id="IPR016170">
    <property type="entry name" value="Cytok_DH_C_sf"/>
</dbReference>
<dbReference type="Gene3D" id="3.40.462.10">
    <property type="entry name" value="FAD-linked oxidases, C-terminal domain"/>
    <property type="match status" value="1"/>
</dbReference>
<name>A0A2S9XYE9_9BACT</name>
<dbReference type="InterPro" id="IPR036318">
    <property type="entry name" value="FAD-bd_PCMH-like_sf"/>
</dbReference>
<dbReference type="Pfam" id="PF01565">
    <property type="entry name" value="FAD_binding_4"/>
    <property type="match status" value="1"/>
</dbReference>
<dbReference type="InterPro" id="IPR006094">
    <property type="entry name" value="Oxid_FAD_bind_N"/>
</dbReference>
<keyword evidence="2" id="KW-0274">FAD</keyword>
<protein>
    <submittedName>
        <fullName evidence="4">4-cresol dehydrogenase [hydroxylating] flavoprotein subunit</fullName>
        <ecNumber evidence="4">1.17.99.1</ecNumber>
    </submittedName>
</protein>
<dbReference type="GO" id="GO:0008720">
    <property type="term" value="F:D-lactate dehydrogenase (NAD+) activity"/>
    <property type="evidence" value="ECO:0007669"/>
    <property type="project" value="TreeGrafter"/>
</dbReference>
<dbReference type="Gene3D" id="3.30.43.10">
    <property type="entry name" value="Uridine Diphospho-n-acetylenolpyruvylglucosamine Reductase, domain 2"/>
    <property type="match status" value="1"/>
</dbReference>
<dbReference type="Gene3D" id="3.30.465.10">
    <property type="match status" value="1"/>
</dbReference>
<comment type="caution">
    <text evidence="4">The sequence shown here is derived from an EMBL/GenBank/DDBJ whole genome shotgun (WGS) entry which is preliminary data.</text>
</comment>
<dbReference type="InterPro" id="IPR016169">
    <property type="entry name" value="FAD-bd_PCMH_sub2"/>
</dbReference>
<dbReference type="PANTHER" id="PTHR11748">
    <property type="entry name" value="D-LACTATE DEHYDROGENASE"/>
    <property type="match status" value="1"/>
</dbReference>
<dbReference type="PROSITE" id="PS51387">
    <property type="entry name" value="FAD_PCMH"/>
    <property type="match status" value="1"/>
</dbReference>
<keyword evidence="4" id="KW-0560">Oxidoreductase</keyword>
<dbReference type="RefSeq" id="WP_106392483.1">
    <property type="nucleotide sequence ID" value="NZ_PVNK01000148.1"/>
</dbReference>
<evidence type="ECO:0000313" key="4">
    <source>
        <dbReference type="EMBL" id="PRP97884.1"/>
    </source>
</evidence>
<evidence type="ECO:0000256" key="1">
    <source>
        <dbReference type="ARBA" id="ARBA00022630"/>
    </source>
</evidence>
<dbReference type="EC" id="1.17.99.1" evidence="4"/>